<evidence type="ECO:0000256" key="2">
    <source>
        <dbReference type="SAM" id="SignalP"/>
    </source>
</evidence>
<dbReference type="Proteomes" id="UP001317870">
    <property type="component" value="Chromosome"/>
</dbReference>
<feature type="signal peptide" evidence="2">
    <location>
        <begin position="1"/>
        <end position="29"/>
    </location>
</feature>
<keyword evidence="4" id="KW-1185">Reference proteome</keyword>
<gene>
    <name evidence="3" type="ORF">IFM12276_63150</name>
</gene>
<accession>A0ABM8D7A4</accession>
<evidence type="ECO:0000313" key="3">
    <source>
        <dbReference type="EMBL" id="BDU03287.1"/>
    </source>
</evidence>
<keyword evidence="2" id="KW-0732">Signal</keyword>
<proteinExistence type="predicted"/>
<reference evidence="3 4" key="1">
    <citation type="submission" date="2022-11" db="EMBL/GenBank/DDBJ databases">
        <title>Genome Sequencing of Nocardia sp. ON39_IFM12276 and assembly.</title>
        <authorList>
            <person name="Shimojima M."/>
            <person name="Toyokawa M."/>
            <person name="Uesaka K."/>
        </authorList>
    </citation>
    <scope>NUCLEOTIDE SEQUENCE [LARGE SCALE GENOMIC DNA]</scope>
    <source>
        <strain evidence="3 4">IFM 12276</strain>
    </source>
</reference>
<evidence type="ECO:0000313" key="4">
    <source>
        <dbReference type="Proteomes" id="UP001317870"/>
    </source>
</evidence>
<dbReference type="EMBL" id="AP026978">
    <property type="protein sequence ID" value="BDU03287.1"/>
    <property type="molecule type" value="Genomic_DNA"/>
</dbReference>
<sequence length="222" mass="22834">MTAHRPVQVARHAAIVLAGAASVSLTAAAGAYIVQQIADIQRPDTRIAAPVVPTAPHAPDHGRAYVAYPALTSSSVVLPVDISTAPATEPEIAEPLVDSPAAPPPPAPLAGSVRVGEAYVGARVTRTEADTVSVTVDTNALTMLTGFLRADPAREKPGTSAVTTMRTDLNTRNGEVRLALSDPGSGERDLHLDRHARPASTGQATTEHPPATSPDKTSSATV</sequence>
<feature type="region of interest" description="Disordered" evidence="1">
    <location>
        <begin position="172"/>
        <end position="222"/>
    </location>
</feature>
<feature type="chain" id="PRO_5045194036" evidence="2">
    <location>
        <begin position="30"/>
        <end position="222"/>
    </location>
</feature>
<organism evidence="3 4">
    <name type="scientific">Nocardia sputorum</name>
    <dbReference type="NCBI Taxonomy" id="2984338"/>
    <lineage>
        <taxon>Bacteria</taxon>
        <taxon>Bacillati</taxon>
        <taxon>Actinomycetota</taxon>
        <taxon>Actinomycetes</taxon>
        <taxon>Mycobacteriales</taxon>
        <taxon>Nocardiaceae</taxon>
        <taxon>Nocardia</taxon>
    </lineage>
</organism>
<feature type="compositionally biased region" description="Basic and acidic residues" evidence="1">
    <location>
        <begin position="185"/>
        <end position="196"/>
    </location>
</feature>
<name>A0ABM8D7A4_9NOCA</name>
<dbReference type="RefSeq" id="WP_281876456.1">
    <property type="nucleotide sequence ID" value="NZ_AP026978.1"/>
</dbReference>
<protein>
    <submittedName>
        <fullName evidence="3">Uncharacterized protein</fullName>
    </submittedName>
</protein>
<evidence type="ECO:0000256" key="1">
    <source>
        <dbReference type="SAM" id="MobiDB-lite"/>
    </source>
</evidence>